<reference evidence="1 2" key="1">
    <citation type="submission" date="2018-09" db="EMBL/GenBank/DDBJ databases">
        <title>Genome sequencing of Lachnoanaerobaculum umeaense DSM 23576.</title>
        <authorList>
            <person name="Kook J.-K."/>
            <person name="Park S.-N."/>
            <person name="Lim Y.K."/>
        </authorList>
    </citation>
    <scope>NUCLEOTIDE SEQUENCE [LARGE SCALE GENOMIC DNA]</scope>
    <source>
        <strain evidence="2">DSM 23576 \ CCUG 58757</strain>
    </source>
</reference>
<dbReference type="AlphaFoldDB" id="A0A385PYF6"/>
<evidence type="ECO:0000313" key="1">
    <source>
        <dbReference type="EMBL" id="AYA98619.1"/>
    </source>
</evidence>
<evidence type="ECO:0000313" key="2">
    <source>
        <dbReference type="Proteomes" id="UP000265562"/>
    </source>
</evidence>
<dbReference type="RefSeq" id="WP_111525063.1">
    <property type="nucleotide sequence ID" value="NZ_CP032364.1"/>
</dbReference>
<name>A0A385PYF6_9FIRM</name>
<dbReference type="Proteomes" id="UP000265562">
    <property type="component" value="Chromosome"/>
</dbReference>
<proteinExistence type="predicted"/>
<accession>A0A385PYF6</accession>
<gene>
    <name evidence="1" type="ORF">D4A81_00980</name>
</gene>
<keyword evidence="2" id="KW-1185">Reference proteome</keyword>
<sequence>MVEPILDYDSFFEGAKNALLELDTLSTEEERLTLEGERIAKAIETEKKNTSDRIADTTSKRLKEITSTYDAEIKKAEEAKKTLEAKRGKAKNKKINERIEDETKDLRDHIAATKTEIKNEMKRDGIPNFCDTGVYYTLYFPHKFIDFINIILTVVVVFLAIPVAIYKMIPQHKPIYLPFIYFAIVLLVGGLYIIIGNLTKARHRDSLLKIRAMRDTIDNDGKRINLITKEINNDSADEKYDLSSYDLEIEDADAKLQAINEKRRVAVNEFENNTKKIIADEIMENSGERINNLNKELEINKQSLGNITGRRSEINLTISDKYESYLGRDFLRTDKIEALQKLIRDKDAANISDAIDLYQSKIGKK</sequence>
<dbReference type="EMBL" id="CP032364">
    <property type="protein sequence ID" value="AYA98619.1"/>
    <property type="molecule type" value="Genomic_DNA"/>
</dbReference>
<dbReference type="OrthoDB" id="1935355at2"/>
<organism evidence="1 2">
    <name type="scientific">Lachnoanaerobaculum umeaense</name>
    <dbReference type="NCBI Taxonomy" id="617123"/>
    <lineage>
        <taxon>Bacteria</taxon>
        <taxon>Bacillati</taxon>
        <taxon>Bacillota</taxon>
        <taxon>Clostridia</taxon>
        <taxon>Lachnospirales</taxon>
        <taxon>Lachnospiraceae</taxon>
        <taxon>Lachnoanaerobaculum</taxon>
    </lineage>
</organism>
<protein>
    <submittedName>
        <fullName evidence="1">Uncharacterized protein</fullName>
    </submittedName>
</protein>
<dbReference type="KEGG" id="lua:D4A81_00980"/>